<comment type="caution">
    <text evidence="3">The sequence shown here is derived from an EMBL/GenBank/DDBJ whole genome shotgun (WGS) entry which is preliminary data.</text>
</comment>
<dbReference type="InterPro" id="IPR041588">
    <property type="entry name" value="Integrase_H2C2"/>
</dbReference>
<dbReference type="InterPro" id="IPR036397">
    <property type="entry name" value="RNaseH_sf"/>
</dbReference>
<gene>
    <name evidence="3" type="ORF">CBR_g36263</name>
</gene>
<protein>
    <recommendedName>
        <fullName evidence="2">Integrase catalytic domain-containing protein</fullName>
    </recommendedName>
</protein>
<dbReference type="Gene3D" id="1.10.340.70">
    <property type="match status" value="1"/>
</dbReference>
<proteinExistence type="predicted"/>
<sequence>MILRSLGYERYACEVVYSLYLELGSTLKESESVRVVQDVINYLSLYGLDDGLDWWNHVRYEEGDRKAKKMVDEVVKSVKDESSMVQQPITVGQLVTLLEGWEVKLSNIPKVQIFHFKGDKVSEWLKLLEQITDEMPDAEKFRQVPKYVWWEMRPEVMRVVSEANDNWANFKVEMQRRYQLGDGLLTVEDLERLERLDFTIIGAFATAFEKMARKVPGLAEETQCAIFLSSFTECEGVSLTRKGGVGRKLTRKTIKQSLADGELDQVYQFQKKQQRQKRKVRVAAETTGINLQQLIADGIAQYQATQQKAVGKQVIVVTQPAAKTTKKGKTVEQVEEEDEEEEEEEPVKLTKSQRKARNQAVGGQGTGKGLQTSTPAQANANQVSAVGVSPQAQASSPQWGGLKQGSKRRYKRVTEKSHPVPVLTTAEEEFYSEQECDLIRQMKEDAEHGPCRINERTEGDLIIGEPEFLTPQEKALMVEVMKERHRAYAFDDDERGRLDVDKVPMIRIHTVPHVPWNLRGSRYPDPTEERRVVDCLDDKIHSHVADYSSAPYTSPWFCFIKPNGTLRWVQNLQRLNAVTIRDAGGLPNADALSESCAARPIISLIDLYSVYDQFPVYPPDRPMTAMHTPRGLIHMNVAPQGWTNVVAMVQRHMVHVMQTVSPHLTQPYIDDLAVKGRKKKDEMEVMPGVRKFVWDFIQDIAWILDIPRDYNFTASGLKSKHWDRNRADGLSRIDWDKSEGEAKEGTSPVDAFLDEEEDERLHINACAVGISEGVRQGESTFLAQTSYVKRPYIVIKTFEEEDPWGGKDVEWMKKLALAEIYRLSEERLTIEEEIHAIEARVMHEADVNFLVNSILQVQEGVSGSQDPVKDMEEDEFEEGEITEAFRAKEYDGVYRELGLLLSCEIREREASLRVHEMWPRFVVHDGHLFIKNEAGNPRRVICGRHRQIDVIAALHDGPAGGHGAFALTYAKARELYDWEGMSEMIRKYCESCVPCEIRASTKYKEPLHPRIVRDAGAVIHLDLLVMPPGVGGYNYIFDARDNLTGFVDGRVIRSKTGETLAMCIMEYFLRYPFVMEFVMDRGSEFTCGEVKDLLQGYGLKASYTTRVHPQANALVERGYTTLTNLLAKWTDGKENQWPKHLRAAFFVENITIKRSTKYAPATLWYGRHATLPIESFLTTWRRQDMETNLTFEELLDLRARQVGIAEERI</sequence>
<feature type="domain" description="Integrase catalytic" evidence="2">
    <location>
        <begin position="1005"/>
        <end position="1168"/>
    </location>
</feature>
<evidence type="ECO:0000313" key="4">
    <source>
        <dbReference type="Proteomes" id="UP000265515"/>
    </source>
</evidence>
<feature type="compositionally biased region" description="Polar residues" evidence="1">
    <location>
        <begin position="369"/>
        <end position="398"/>
    </location>
</feature>
<dbReference type="OrthoDB" id="1934939at2759"/>
<dbReference type="Gramene" id="GBG82734">
    <property type="protein sequence ID" value="GBG82734"/>
    <property type="gene ID" value="CBR_g36263"/>
</dbReference>
<dbReference type="SUPFAM" id="SSF56672">
    <property type="entry name" value="DNA/RNA polymerases"/>
    <property type="match status" value="1"/>
</dbReference>
<feature type="compositionally biased region" description="Acidic residues" evidence="1">
    <location>
        <begin position="333"/>
        <end position="345"/>
    </location>
</feature>
<dbReference type="Pfam" id="PF17921">
    <property type="entry name" value="Integrase_H2C2"/>
    <property type="match status" value="1"/>
</dbReference>
<dbReference type="Pfam" id="PF00078">
    <property type="entry name" value="RVT_1"/>
    <property type="match status" value="1"/>
</dbReference>
<dbReference type="Gene3D" id="3.10.10.10">
    <property type="entry name" value="HIV Type 1 Reverse Transcriptase, subunit A, domain 1"/>
    <property type="match status" value="1"/>
</dbReference>
<organism evidence="3 4">
    <name type="scientific">Chara braunii</name>
    <name type="common">Braun's stonewort</name>
    <dbReference type="NCBI Taxonomy" id="69332"/>
    <lineage>
        <taxon>Eukaryota</taxon>
        <taxon>Viridiplantae</taxon>
        <taxon>Streptophyta</taxon>
        <taxon>Charophyceae</taxon>
        <taxon>Charales</taxon>
        <taxon>Characeae</taxon>
        <taxon>Chara</taxon>
    </lineage>
</organism>
<dbReference type="Gene3D" id="3.30.70.270">
    <property type="match status" value="1"/>
</dbReference>
<reference evidence="3 4" key="1">
    <citation type="journal article" date="2018" name="Cell">
        <title>The Chara Genome: Secondary Complexity and Implications for Plant Terrestrialization.</title>
        <authorList>
            <person name="Nishiyama T."/>
            <person name="Sakayama H."/>
            <person name="Vries J.D."/>
            <person name="Buschmann H."/>
            <person name="Saint-Marcoux D."/>
            <person name="Ullrich K.K."/>
            <person name="Haas F.B."/>
            <person name="Vanderstraeten L."/>
            <person name="Becker D."/>
            <person name="Lang D."/>
            <person name="Vosolsobe S."/>
            <person name="Rombauts S."/>
            <person name="Wilhelmsson P.K.I."/>
            <person name="Janitza P."/>
            <person name="Kern R."/>
            <person name="Heyl A."/>
            <person name="Rumpler F."/>
            <person name="Villalobos L.I.A.C."/>
            <person name="Clay J.M."/>
            <person name="Skokan R."/>
            <person name="Toyoda A."/>
            <person name="Suzuki Y."/>
            <person name="Kagoshima H."/>
            <person name="Schijlen E."/>
            <person name="Tajeshwar N."/>
            <person name="Catarino B."/>
            <person name="Hetherington A.J."/>
            <person name="Saltykova A."/>
            <person name="Bonnot C."/>
            <person name="Breuninger H."/>
            <person name="Symeonidi A."/>
            <person name="Radhakrishnan G.V."/>
            <person name="Van Nieuwerburgh F."/>
            <person name="Deforce D."/>
            <person name="Chang C."/>
            <person name="Karol K.G."/>
            <person name="Hedrich R."/>
            <person name="Ulvskov P."/>
            <person name="Glockner G."/>
            <person name="Delwiche C.F."/>
            <person name="Petrasek J."/>
            <person name="Van de Peer Y."/>
            <person name="Friml J."/>
            <person name="Beilby M."/>
            <person name="Dolan L."/>
            <person name="Kohara Y."/>
            <person name="Sugano S."/>
            <person name="Fujiyama A."/>
            <person name="Delaux P.-M."/>
            <person name="Quint M."/>
            <person name="TheiBen G."/>
            <person name="Hagemann M."/>
            <person name="Harholt J."/>
            <person name="Dunand C."/>
            <person name="Zachgo S."/>
            <person name="Langdale J."/>
            <person name="Maumus F."/>
            <person name="Straeten D.V.D."/>
            <person name="Gould S.B."/>
            <person name="Rensing S.A."/>
        </authorList>
    </citation>
    <scope>NUCLEOTIDE SEQUENCE [LARGE SCALE GENOMIC DNA]</scope>
    <source>
        <strain evidence="3 4">S276</strain>
    </source>
</reference>
<dbReference type="SUPFAM" id="SSF53098">
    <property type="entry name" value="Ribonuclease H-like"/>
    <property type="match status" value="1"/>
</dbReference>
<keyword evidence="4" id="KW-1185">Reference proteome</keyword>
<dbReference type="InterPro" id="IPR000477">
    <property type="entry name" value="RT_dom"/>
</dbReference>
<dbReference type="PROSITE" id="PS50994">
    <property type="entry name" value="INTEGRASE"/>
    <property type="match status" value="1"/>
</dbReference>
<evidence type="ECO:0000256" key="1">
    <source>
        <dbReference type="SAM" id="MobiDB-lite"/>
    </source>
</evidence>
<dbReference type="Proteomes" id="UP000265515">
    <property type="component" value="Unassembled WGS sequence"/>
</dbReference>
<dbReference type="InterPro" id="IPR012337">
    <property type="entry name" value="RNaseH-like_sf"/>
</dbReference>
<feature type="region of interest" description="Disordered" evidence="1">
    <location>
        <begin position="321"/>
        <end position="416"/>
    </location>
</feature>
<dbReference type="InterPro" id="IPR043128">
    <property type="entry name" value="Rev_trsase/Diguanyl_cyclase"/>
</dbReference>
<dbReference type="GO" id="GO:0015074">
    <property type="term" value="P:DNA integration"/>
    <property type="evidence" value="ECO:0007669"/>
    <property type="project" value="InterPro"/>
</dbReference>
<dbReference type="GO" id="GO:0003676">
    <property type="term" value="F:nucleic acid binding"/>
    <property type="evidence" value="ECO:0007669"/>
    <property type="project" value="InterPro"/>
</dbReference>
<evidence type="ECO:0000313" key="3">
    <source>
        <dbReference type="EMBL" id="GBG82734.1"/>
    </source>
</evidence>
<evidence type="ECO:0000259" key="2">
    <source>
        <dbReference type="PROSITE" id="PS50994"/>
    </source>
</evidence>
<dbReference type="EMBL" id="BFEA01000416">
    <property type="protein sequence ID" value="GBG82734.1"/>
    <property type="molecule type" value="Genomic_DNA"/>
</dbReference>
<name>A0A388LK84_CHABU</name>
<dbReference type="InterPro" id="IPR050951">
    <property type="entry name" value="Retrovirus_Pol_polyprotein"/>
</dbReference>
<dbReference type="PANTHER" id="PTHR37984">
    <property type="entry name" value="PROTEIN CBG26694"/>
    <property type="match status" value="1"/>
</dbReference>
<dbReference type="InterPro" id="IPR043502">
    <property type="entry name" value="DNA/RNA_pol_sf"/>
</dbReference>
<dbReference type="InterPro" id="IPR001584">
    <property type="entry name" value="Integrase_cat-core"/>
</dbReference>
<dbReference type="AlphaFoldDB" id="A0A388LK84"/>
<dbReference type="PANTHER" id="PTHR37984:SF5">
    <property type="entry name" value="PROTEIN NYNRIN-LIKE"/>
    <property type="match status" value="1"/>
</dbReference>
<accession>A0A388LK84</accession>
<dbReference type="CDD" id="cd01647">
    <property type="entry name" value="RT_LTR"/>
    <property type="match status" value="1"/>
</dbReference>
<dbReference type="Gene3D" id="3.30.420.10">
    <property type="entry name" value="Ribonuclease H-like superfamily/Ribonuclease H"/>
    <property type="match status" value="1"/>
</dbReference>